<gene>
    <name evidence="2" type="ORF">AKO1_002720</name>
</gene>
<feature type="non-terminal residue" evidence="2">
    <location>
        <position position="100"/>
    </location>
</feature>
<dbReference type="Proteomes" id="UP001431209">
    <property type="component" value="Unassembled WGS sequence"/>
</dbReference>
<sequence>MFWPSRYSCKILKRATLSSNKINFDTSTKSDTSNNTPTELLNDENFCNTDAEASTPKTESMMGSELKVVSEREDIQEVAGSSSQPTNDICPHTIEKVVSH</sequence>
<evidence type="ECO:0000313" key="2">
    <source>
        <dbReference type="EMBL" id="KAL0476745.1"/>
    </source>
</evidence>
<proteinExistence type="predicted"/>
<protein>
    <submittedName>
        <fullName evidence="2">Uncharacterized protein</fullName>
    </submittedName>
</protein>
<name>A0AAW2YIY0_9EUKA</name>
<keyword evidence="3" id="KW-1185">Reference proteome</keyword>
<evidence type="ECO:0000313" key="3">
    <source>
        <dbReference type="Proteomes" id="UP001431209"/>
    </source>
</evidence>
<comment type="caution">
    <text evidence="2">The sequence shown here is derived from an EMBL/GenBank/DDBJ whole genome shotgun (WGS) entry which is preliminary data.</text>
</comment>
<feature type="region of interest" description="Disordered" evidence="1">
    <location>
        <begin position="24"/>
        <end position="43"/>
    </location>
</feature>
<evidence type="ECO:0000256" key="1">
    <source>
        <dbReference type="SAM" id="MobiDB-lite"/>
    </source>
</evidence>
<accession>A0AAW2YIY0</accession>
<organism evidence="2 3">
    <name type="scientific">Acrasis kona</name>
    <dbReference type="NCBI Taxonomy" id="1008807"/>
    <lineage>
        <taxon>Eukaryota</taxon>
        <taxon>Discoba</taxon>
        <taxon>Heterolobosea</taxon>
        <taxon>Tetramitia</taxon>
        <taxon>Eutetramitia</taxon>
        <taxon>Acrasidae</taxon>
        <taxon>Acrasis</taxon>
    </lineage>
</organism>
<dbReference type="EMBL" id="JAOPGA020000085">
    <property type="protein sequence ID" value="KAL0476745.1"/>
    <property type="molecule type" value="Genomic_DNA"/>
</dbReference>
<dbReference type="AlphaFoldDB" id="A0AAW2YIY0"/>
<feature type="compositionally biased region" description="Low complexity" evidence="1">
    <location>
        <begin position="24"/>
        <end position="38"/>
    </location>
</feature>
<reference evidence="2 3" key="1">
    <citation type="submission" date="2024-03" db="EMBL/GenBank/DDBJ databases">
        <title>The Acrasis kona genome and developmental transcriptomes reveal deep origins of eukaryotic multicellular pathways.</title>
        <authorList>
            <person name="Sheikh S."/>
            <person name="Fu C.-J."/>
            <person name="Brown M.W."/>
            <person name="Baldauf S.L."/>
        </authorList>
    </citation>
    <scope>NUCLEOTIDE SEQUENCE [LARGE SCALE GENOMIC DNA]</scope>
    <source>
        <strain evidence="2 3">ATCC MYA-3509</strain>
    </source>
</reference>